<dbReference type="InterPro" id="IPR011009">
    <property type="entry name" value="Kinase-like_dom_sf"/>
</dbReference>
<evidence type="ECO:0008006" key="4">
    <source>
        <dbReference type="Google" id="ProtNLM"/>
    </source>
</evidence>
<dbReference type="OrthoDB" id="544778at2759"/>
<proteinExistence type="predicted"/>
<name>A0A1Y1HRC9_KLENI</name>
<dbReference type="EMBL" id="DF237022">
    <property type="protein sequence ID" value="GAQ81195.1"/>
    <property type="molecule type" value="Genomic_DNA"/>
</dbReference>
<sequence>MDWKQLCLEAGLSWSEKNLQDAGVSTTDVEPLIQVFKALGEYLELADRKEVLYDFHLKHLSALLKGGYEGVRDFVDARETDLEKCGLLPAKVGMLLRNQEKARSTLEQRQQRQQLYGQGAPPSKRQRVNVKERPSDFGSIKRAQLYLLKPHQSDTDELQQSKACFITGRPIVAPVRGALSAALLAPEFGIVLDACWRDFGNPTPFYFQQAHKLLALMRKLYPEERDRQLAYMEWHNETYPGLKIVLPGRSASASGPSPGSVEPSTDGRFAVPFVCGDKCAIVLEAKNELGACGDPHIQGLRYYQMLIGDGTQTDDYLEAMGHPALQIGLCGPYLDISAMYRLESNQVVLEPLTPLLSLTFDPLRQPAAMASLARVLMALGVAGWGLVQRLLKFAQPDVSWMQACQDQIKDQIKLDAETWAEGYEGSDCRKWFDFVQTAASDARALCSLRAAVGDLVPYPLWGQRFEELQLLHPGRNRLVYAATRVRDGVKEPVVIKLTSERYPAEVHRAWSDAEVAPKLYACDSLPGGCSSVVMERLGDRWSTLEVLAGEERQEVKEAAKEALARAHKLTVTVGSKTGIVVHGDARGPNIMVCRSGEGWAIRFIDFDWAGLHEVARYTSSLNPHHKWHPDAKQGAVMRQEHDEHLLHSI</sequence>
<organism evidence="2 3">
    <name type="scientific">Klebsormidium nitens</name>
    <name type="common">Green alga</name>
    <name type="synonym">Ulothrix nitens</name>
    <dbReference type="NCBI Taxonomy" id="105231"/>
    <lineage>
        <taxon>Eukaryota</taxon>
        <taxon>Viridiplantae</taxon>
        <taxon>Streptophyta</taxon>
        <taxon>Klebsormidiophyceae</taxon>
        <taxon>Klebsormidiales</taxon>
        <taxon>Klebsormidiaceae</taxon>
        <taxon>Klebsormidium</taxon>
    </lineage>
</organism>
<gene>
    <name evidence="2" type="ORF">KFL_000730310</name>
</gene>
<accession>A0A1Y1HRC9</accession>
<protein>
    <recommendedName>
        <fullName evidence="4">Protein kinase-like domain containing protein</fullName>
    </recommendedName>
</protein>
<feature type="region of interest" description="Disordered" evidence="1">
    <location>
        <begin position="113"/>
        <end position="132"/>
    </location>
</feature>
<evidence type="ECO:0000313" key="3">
    <source>
        <dbReference type="Proteomes" id="UP000054558"/>
    </source>
</evidence>
<evidence type="ECO:0000313" key="2">
    <source>
        <dbReference type="EMBL" id="GAQ81195.1"/>
    </source>
</evidence>
<reference evidence="2 3" key="1">
    <citation type="journal article" date="2014" name="Nat. Commun.">
        <title>Klebsormidium flaccidum genome reveals primary factors for plant terrestrial adaptation.</title>
        <authorList>
            <person name="Hori K."/>
            <person name="Maruyama F."/>
            <person name="Fujisawa T."/>
            <person name="Togashi T."/>
            <person name="Yamamoto N."/>
            <person name="Seo M."/>
            <person name="Sato S."/>
            <person name="Yamada T."/>
            <person name="Mori H."/>
            <person name="Tajima N."/>
            <person name="Moriyama T."/>
            <person name="Ikeuchi M."/>
            <person name="Watanabe M."/>
            <person name="Wada H."/>
            <person name="Kobayashi K."/>
            <person name="Saito M."/>
            <person name="Masuda T."/>
            <person name="Sasaki-Sekimoto Y."/>
            <person name="Mashiguchi K."/>
            <person name="Awai K."/>
            <person name="Shimojima M."/>
            <person name="Masuda S."/>
            <person name="Iwai M."/>
            <person name="Nobusawa T."/>
            <person name="Narise T."/>
            <person name="Kondo S."/>
            <person name="Saito H."/>
            <person name="Sato R."/>
            <person name="Murakawa M."/>
            <person name="Ihara Y."/>
            <person name="Oshima-Yamada Y."/>
            <person name="Ohtaka K."/>
            <person name="Satoh M."/>
            <person name="Sonobe K."/>
            <person name="Ishii M."/>
            <person name="Ohtani R."/>
            <person name="Kanamori-Sato M."/>
            <person name="Honoki R."/>
            <person name="Miyazaki D."/>
            <person name="Mochizuki H."/>
            <person name="Umetsu J."/>
            <person name="Higashi K."/>
            <person name="Shibata D."/>
            <person name="Kamiya Y."/>
            <person name="Sato N."/>
            <person name="Nakamura Y."/>
            <person name="Tabata S."/>
            <person name="Ida S."/>
            <person name="Kurokawa K."/>
            <person name="Ohta H."/>
        </authorList>
    </citation>
    <scope>NUCLEOTIDE SEQUENCE [LARGE SCALE GENOMIC DNA]</scope>
    <source>
        <strain evidence="2 3">NIES-2285</strain>
    </source>
</reference>
<dbReference type="Proteomes" id="UP000054558">
    <property type="component" value="Unassembled WGS sequence"/>
</dbReference>
<dbReference type="SUPFAM" id="SSF56112">
    <property type="entry name" value="Protein kinase-like (PK-like)"/>
    <property type="match status" value="1"/>
</dbReference>
<keyword evidence="3" id="KW-1185">Reference proteome</keyword>
<evidence type="ECO:0000256" key="1">
    <source>
        <dbReference type="SAM" id="MobiDB-lite"/>
    </source>
</evidence>
<dbReference type="STRING" id="105231.A0A1Y1HRC9"/>
<dbReference type="AlphaFoldDB" id="A0A1Y1HRC9"/>